<evidence type="ECO:0000313" key="1">
    <source>
        <dbReference type="EMBL" id="GEN61953.1"/>
    </source>
</evidence>
<comment type="caution">
    <text evidence="1">The sequence shown here is derived from an EMBL/GenBank/DDBJ whole genome shotgun (WGS) entry which is preliminary data.</text>
</comment>
<dbReference type="AlphaFoldDB" id="A0A511XG72"/>
<organism evidence="1 2">
    <name type="scientific">Acetobacter oeni</name>
    <dbReference type="NCBI Taxonomy" id="304077"/>
    <lineage>
        <taxon>Bacteria</taxon>
        <taxon>Pseudomonadati</taxon>
        <taxon>Pseudomonadota</taxon>
        <taxon>Alphaproteobacteria</taxon>
        <taxon>Acetobacterales</taxon>
        <taxon>Acetobacteraceae</taxon>
        <taxon>Acetobacter</taxon>
    </lineage>
</organism>
<keyword evidence="2" id="KW-1185">Reference proteome</keyword>
<proteinExistence type="predicted"/>
<name>A0A511XG72_9PROT</name>
<dbReference type="Proteomes" id="UP000321746">
    <property type="component" value="Unassembled WGS sequence"/>
</dbReference>
<protein>
    <submittedName>
        <fullName evidence="1">Uncharacterized protein</fullName>
    </submittedName>
</protein>
<reference evidence="1 2" key="1">
    <citation type="submission" date="2019-07" db="EMBL/GenBank/DDBJ databases">
        <title>Whole genome shotgun sequence of Acetobacter oeni NBRC 105207.</title>
        <authorList>
            <person name="Hosoyama A."/>
            <person name="Uohara A."/>
            <person name="Ohji S."/>
            <person name="Ichikawa N."/>
        </authorList>
    </citation>
    <scope>NUCLEOTIDE SEQUENCE [LARGE SCALE GENOMIC DNA]</scope>
    <source>
        <strain evidence="1 2">NBRC 105207</strain>
    </source>
</reference>
<gene>
    <name evidence="1" type="ORF">AOE01nite_01770</name>
</gene>
<dbReference type="EMBL" id="BJYG01000001">
    <property type="protein sequence ID" value="GEN61953.1"/>
    <property type="molecule type" value="Genomic_DNA"/>
</dbReference>
<evidence type="ECO:0000313" key="2">
    <source>
        <dbReference type="Proteomes" id="UP000321746"/>
    </source>
</evidence>
<accession>A0A511XG72</accession>
<sequence length="68" mass="7256">MVIRIPSDRGVCISGRRTAVERIQAGMRPCHEGIVSRAGDKCKADFNDSGNSVAPGVVSRTVPAQLYV</sequence>